<accession>A0A086J5B2</accession>
<dbReference type="RefSeq" id="XP_052905885.1">
    <property type="nucleotide sequence ID" value="XM_053048060.1"/>
</dbReference>
<dbReference type="Proteomes" id="UP000054524">
    <property type="component" value="Unassembled WGS sequence"/>
</dbReference>
<protein>
    <submittedName>
        <fullName evidence="2">Uncharacterized protein</fullName>
    </submittedName>
</protein>
<evidence type="ECO:0000256" key="1">
    <source>
        <dbReference type="SAM" id="Phobius"/>
    </source>
</evidence>
<reference evidence="2 3" key="1">
    <citation type="journal article" date="2014" name="Genome Announc.">
        <title>Genome Sequence of the Microsporidian Species Nematocida sp1 Strain ERTm6 (ATCC PRA-372).</title>
        <authorList>
            <person name="Bakowski M.A."/>
            <person name="Priest M."/>
            <person name="Young S."/>
            <person name="Cuomo C.A."/>
            <person name="Troemel E.R."/>
        </authorList>
    </citation>
    <scope>NUCLEOTIDE SEQUENCE [LARGE SCALE GENOMIC DNA]</scope>
    <source>
        <strain evidence="2 3">ERTm6</strain>
    </source>
</reference>
<dbReference type="AlphaFoldDB" id="A0A086J5B2"/>
<evidence type="ECO:0000313" key="3">
    <source>
        <dbReference type="Proteomes" id="UP000054524"/>
    </source>
</evidence>
<dbReference type="GeneID" id="77675381"/>
<keyword evidence="1" id="KW-0812">Transmembrane</keyword>
<feature type="transmembrane region" description="Helical" evidence="1">
    <location>
        <begin position="6"/>
        <end position="26"/>
    </location>
</feature>
<keyword evidence="1" id="KW-1133">Transmembrane helix</keyword>
<proteinExistence type="predicted"/>
<gene>
    <name evidence="2" type="ORF">NESG_00408</name>
</gene>
<comment type="caution">
    <text evidence="2">The sequence shown here is derived from an EMBL/GenBank/DDBJ whole genome shotgun (WGS) entry which is preliminary data.</text>
</comment>
<keyword evidence="1" id="KW-0472">Membrane</keyword>
<sequence length="171" mass="19522">MVSQRGSAFIIIGLTFLGTIGLFMIITMASEISDAIGPTLSEPLNILNRKDNKRVIIKKDDMQNLLDKKKIVLVKKVPIEPVQSNPQVETPNDTVNTDNAVIVMASNEISPSLRFLEAILNAQIYIYSEVDTFIRFSKFLGKTFVNYIRTSMQNLLREFHREYPNDLWTLR</sequence>
<dbReference type="HOGENOM" id="CLU_1563279_0_0_1"/>
<name>A0A086J5B2_NEMA1</name>
<keyword evidence="3" id="KW-1185">Reference proteome</keyword>
<dbReference type="EMBL" id="AKIJ01000001">
    <property type="protein sequence ID" value="KFG27330.1"/>
    <property type="molecule type" value="Genomic_DNA"/>
</dbReference>
<organism evidence="2 3">
    <name type="scientific">Nematocida ausubeli (strain ATCC PRA-371 / ERTm2)</name>
    <name type="common">Nematode killer fungus</name>
    <dbReference type="NCBI Taxonomy" id="1913371"/>
    <lineage>
        <taxon>Eukaryota</taxon>
        <taxon>Fungi</taxon>
        <taxon>Fungi incertae sedis</taxon>
        <taxon>Microsporidia</taxon>
        <taxon>Nematocida</taxon>
    </lineage>
</organism>
<evidence type="ECO:0000313" key="2">
    <source>
        <dbReference type="EMBL" id="KFG27330.1"/>
    </source>
</evidence>